<dbReference type="OrthoDB" id="8361712at2"/>
<organism evidence="1 2">
    <name type="scientific">Rhizobium grahamii</name>
    <dbReference type="NCBI Taxonomy" id="1120045"/>
    <lineage>
        <taxon>Bacteria</taxon>
        <taxon>Pseudomonadati</taxon>
        <taxon>Pseudomonadota</taxon>
        <taxon>Alphaproteobacteria</taxon>
        <taxon>Hyphomicrobiales</taxon>
        <taxon>Rhizobiaceae</taxon>
        <taxon>Rhizobium/Agrobacterium group</taxon>
        <taxon>Rhizobium</taxon>
    </lineage>
</organism>
<dbReference type="GO" id="GO:0016740">
    <property type="term" value="F:transferase activity"/>
    <property type="evidence" value="ECO:0007669"/>
    <property type="project" value="UniProtKB-KW"/>
</dbReference>
<reference evidence="1 2" key="1">
    <citation type="submission" date="2017-03" db="EMBL/GenBank/DDBJ databases">
        <title>Genome analysis of Rhizobial strains effectives or ineffectives for nitrogen fixation isolated from bean seeds.</title>
        <authorList>
            <person name="Peralta H."/>
            <person name="Aguilar-Vera A."/>
            <person name="Mora Y."/>
            <person name="Vargas-Lagunas C."/>
            <person name="Girard L."/>
            <person name="Mora J."/>
        </authorList>
    </citation>
    <scope>NUCLEOTIDE SEQUENCE [LARGE SCALE GENOMIC DNA]</scope>
    <source>
        <strain evidence="1 2">CCGM3</strain>
    </source>
</reference>
<dbReference type="Gene3D" id="3.40.630.30">
    <property type="match status" value="1"/>
</dbReference>
<dbReference type="Proteomes" id="UP000254939">
    <property type="component" value="Unassembled WGS sequence"/>
</dbReference>
<dbReference type="SUPFAM" id="SSF55729">
    <property type="entry name" value="Acyl-CoA N-acyltransferases (Nat)"/>
    <property type="match status" value="1"/>
</dbReference>
<accession>A0A370KRK2</accession>
<dbReference type="RefSeq" id="WP_114713043.1">
    <property type="nucleotide sequence ID" value="NZ_KZ857259.1"/>
</dbReference>
<dbReference type="EMBL" id="NAAC01000011">
    <property type="protein sequence ID" value="RDJ12417.1"/>
    <property type="molecule type" value="Genomic_DNA"/>
</dbReference>
<comment type="caution">
    <text evidence="1">The sequence shown here is derived from an EMBL/GenBank/DDBJ whole genome shotgun (WGS) entry which is preliminary data.</text>
</comment>
<keyword evidence="1" id="KW-0808">Transferase</keyword>
<evidence type="ECO:0000313" key="1">
    <source>
        <dbReference type="EMBL" id="RDJ12417.1"/>
    </source>
</evidence>
<name>A0A370KRK2_9HYPH</name>
<gene>
    <name evidence="1" type="ORF">B5K06_11835</name>
</gene>
<proteinExistence type="predicted"/>
<dbReference type="AlphaFoldDB" id="A0A370KRK2"/>
<sequence length="132" mass="14513">MIVSEPSADIAVWVGSRIGVKFNPPFTALAEIRGGRIVAGYVFNMWTAHDVEVSLAADRLSRPLMRAAFTYVVNTLGCSRATFRTRADNLVAQNALDRLGAKLEGRQRSYFGDCDGLLYGILKEDFPHGFDA</sequence>
<dbReference type="InterPro" id="IPR016181">
    <property type="entry name" value="Acyl_CoA_acyltransferase"/>
</dbReference>
<protein>
    <submittedName>
        <fullName evidence="1">GNAT family N-acetyltransferase</fullName>
    </submittedName>
</protein>
<evidence type="ECO:0000313" key="2">
    <source>
        <dbReference type="Proteomes" id="UP000254939"/>
    </source>
</evidence>